<dbReference type="AlphaFoldDB" id="A0A0W0F2C6"/>
<evidence type="ECO:0000313" key="2">
    <source>
        <dbReference type="Proteomes" id="UP000054988"/>
    </source>
</evidence>
<comment type="caution">
    <text evidence="1">The sequence shown here is derived from an EMBL/GenBank/DDBJ whole genome shotgun (WGS) entry which is preliminary data.</text>
</comment>
<dbReference type="InterPro" id="IPR032675">
    <property type="entry name" value="LRR_dom_sf"/>
</dbReference>
<protein>
    <recommendedName>
        <fullName evidence="3">F-box domain-containing protein</fullName>
    </recommendedName>
</protein>
<proteinExistence type="predicted"/>
<dbReference type="Proteomes" id="UP000054988">
    <property type="component" value="Unassembled WGS sequence"/>
</dbReference>
<sequence>MYPPVPKEVLRTNRLPSDYEMARTRRAIIAEERELERYQTESAHLGVLGPETLIAKWAALKRSIEERRSWLSPIRRLPPEILEAIFSLCAPADCSLIVADSGRQITSPPSILSRVSVYWHVVVTSRPTLWSSISVEVYQLERDVSSLLVAHLANSKQSHLKIQIMDPNQDNVADLRDLRNPSVYLGYNGYRTLEILLHHLSRCRELDLRIDSEILNAIGTSLTPNISFPYLRSFRDNTITWNIRPTSFWFWESIRNAPMLTELDTSSAEIRHTFPCHQLTTVSFGHITLAQLGGFLSISLNLRSLTVHILNYGNGEDHGISTISQSMTLPYLRIILFTRCHSLNKLCSLFKSITLPSLTQLKLMEDGRSIQEYWDITAFLSLLARSSCPLRELAIHFWGSLVPPDSMADILQATPELETLVLISDRDEVHASPCFGIFMDHLLKRLVIEHGKPMLVPRLLRLHVEGNFGSAPAVATSERMSILVRMARSRSRAEILAKGLGDLVSSLDILRLSLDTHGHAVVLGPGMVNLQVLP</sequence>
<dbReference type="SUPFAM" id="SSF52047">
    <property type="entry name" value="RNI-like"/>
    <property type="match status" value="1"/>
</dbReference>
<reference evidence="1 2" key="1">
    <citation type="submission" date="2015-12" db="EMBL/GenBank/DDBJ databases">
        <title>Draft genome sequence of Moniliophthora roreri, the causal agent of frosty pod rot of cacao.</title>
        <authorList>
            <person name="Aime M.C."/>
            <person name="Diaz-Valderrama J.R."/>
            <person name="Kijpornyongpan T."/>
            <person name="Phillips-Mora W."/>
        </authorList>
    </citation>
    <scope>NUCLEOTIDE SEQUENCE [LARGE SCALE GENOMIC DNA]</scope>
    <source>
        <strain evidence="1 2">MCA 2952</strain>
    </source>
</reference>
<name>A0A0W0F2C6_MONRR</name>
<evidence type="ECO:0008006" key="3">
    <source>
        <dbReference type="Google" id="ProtNLM"/>
    </source>
</evidence>
<accession>A0A0W0F2C6</accession>
<organism evidence="1 2">
    <name type="scientific">Moniliophthora roreri</name>
    <name type="common">Frosty pod rot fungus</name>
    <name type="synonym">Monilia roreri</name>
    <dbReference type="NCBI Taxonomy" id="221103"/>
    <lineage>
        <taxon>Eukaryota</taxon>
        <taxon>Fungi</taxon>
        <taxon>Dikarya</taxon>
        <taxon>Basidiomycota</taxon>
        <taxon>Agaricomycotina</taxon>
        <taxon>Agaricomycetes</taxon>
        <taxon>Agaricomycetidae</taxon>
        <taxon>Agaricales</taxon>
        <taxon>Marasmiineae</taxon>
        <taxon>Marasmiaceae</taxon>
        <taxon>Moniliophthora</taxon>
    </lineage>
</organism>
<dbReference type="EMBL" id="LATX01002383">
    <property type="protein sequence ID" value="KTB30469.1"/>
    <property type="molecule type" value="Genomic_DNA"/>
</dbReference>
<gene>
    <name evidence="1" type="ORF">WG66_16931</name>
</gene>
<evidence type="ECO:0000313" key="1">
    <source>
        <dbReference type="EMBL" id="KTB30469.1"/>
    </source>
</evidence>
<dbReference type="Gene3D" id="3.80.10.10">
    <property type="entry name" value="Ribonuclease Inhibitor"/>
    <property type="match status" value="1"/>
</dbReference>